<protein>
    <submittedName>
        <fullName evidence="1">Predicted protein</fullName>
    </submittedName>
</protein>
<evidence type="ECO:0000313" key="1">
    <source>
        <dbReference type="EMBL" id="EDR03369.1"/>
    </source>
</evidence>
<dbReference type="HOGENOM" id="CLU_1731787_0_0_1"/>
<dbReference type="InParanoid" id="B0DPG1"/>
<gene>
    <name evidence="1" type="ORF">LACBIDRAFT_331430</name>
</gene>
<dbReference type="RefSeq" id="XP_001885825.1">
    <property type="nucleotide sequence ID" value="XM_001885790.1"/>
</dbReference>
<dbReference type="KEGG" id="lbc:LACBIDRAFT_331430"/>
<reference evidence="1 2" key="1">
    <citation type="journal article" date="2008" name="Nature">
        <title>The genome of Laccaria bicolor provides insights into mycorrhizal symbiosis.</title>
        <authorList>
            <person name="Martin F."/>
            <person name="Aerts A."/>
            <person name="Ahren D."/>
            <person name="Brun A."/>
            <person name="Danchin E.G.J."/>
            <person name="Duchaussoy F."/>
            <person name="Gibon J."/>
            <person name="Kohler A."/>
            <person name="Lindquist E."/>
            <person name="Pereda V."/>
            <person name="Salamov A."/>
            <person name="Shapiro H.J."/>
            <person name="Wuyts J."/>
            <person name="Blaudez D."/>
            <person name="Buee M."/>
            <person name="Brokstein P."/>
            <person name="Canbaeck B."/>
            <person name="Cohen D."/>
            <person name="Courty P.E."/>
            <person name="Coutinho P.M."/>
            <person name="Delaruelle C."/>
            <person name="Detter J.C."/>
            <person name="Deveau A."/>
            <person name="DiFazio S."/>
            <person name="Duplessis S."/>
            <person name="Fraissinet-Tachet L."/>
            <person name="Lucic E."/>
            <person name="Frey-Klett P."/>
            <person name="Fourrey C."/>
            <person name="Feussner I."/>
            <person name="Gay G."/>
            <person name="Grimwood J."/>
            <person name="Hoegger P.J."/>
            <person name="Jain P."/>
            <person name="Kilaru S."/>
            <person name="Labbe J."/>
            <person name="Lin Y.C."/>
            <person name="Legue V."/>
            <person name="Le Tacon F."/>
            <person name="Marmeisse R."/>
            <person name="Melayah D."/>
            <person name="Montanini B."/>
            <person name="Muratet M."/>
            <person name="Nehls U."/>
            <person name="Niculita-Hirzel H."/>
            <person name="Oudot-Le Secq M.P."/>
            <person name="Peter M."/>
            <person name="Quesneville H."/>
            <person name="Rajashekar B."/>
            <person name="Reich M."/>
            <person name="Rouhier N."/>
            <person name="Schmutz J."/>
            <person name="Yin T."/>
            <person name="Chalot M."/>
            <person name="Henrissat B."/>
            <person name="Kuees U."/>
            <person name="Lucas S."/>
            <person name="Van de Peer Y."/>
            <person name="Podila G.K."/>
            <person name="Polle A."/>
            <person name="Pukkila P.J."/>
            <person name="Richardson P.M."/>
            <person name="Rouze P."/>
            <person name="Sanders I.R."/>
            <person name="Stajich J.E."/>
            <person name="Tunlid A."/>
            <person name="Tuskan G."/>
            <person name="Grigoriev I.V."/>
        </authorList>
    </citation>
    <scope>NUCLEOTIDE SEQUENCE [LARGE SCALE GENOMIC DNA]</scope>
    <source>
        <strain evidence="2">S238N-H82 / ATCC MYA-4686</strain>
    </source>
</reference>
<dbReference type="EMBL" id="DS547124">
    <property type="protein sequence ID" value="EDR03369.1"/>
    <property type="molecule type" value="Genomic_DNA"/>
</dbReference>
<evidence type="ECO:0000313" key="2">
    <source>
        <dbReference type="Proteomes" id="UP000001194"/>
    </source>
</evidence>
<sequence length="151" mass="17595">MHYRYATDKNTAIIGLAQTASYVSVCVSPSPYRQQHIPSYNDKLSCLRTWTERRRRSQDVNLDGRILLVDFNTLSAEKRWVAAYSDYGNQRAHTCEIWGRISNHNFGFKSWRCSRAKNRGRGLRLVKLRAKFGNPSSYLEQLSSLWKDSSW</sequence>
<organism evidence="2">
    <name type="scientific">Laccaria bicolor (strain S238N-H82 / ATCC MYA-4686)</name>
    <name type="common">Bicoloured deceiver</name>
    <name type="synonym">Laccaria laccata var. bicolor</name>
    <dbReference type="NCBI Taxonomy" id="486041"/>
    <lineage>
        <taxon>Eukaryota</taxon>
        <taxon>Fungi</taxon>
        <taxon>Dikarya</taxon>
        <taxon>Basidiomycota</taxon>
        <taxon>Agaricomycotina</taxon>
        <taxon>Agaricomycetes</taxon>
        <taxon>Agaricomycetidae</taxon>
        <taxon>Agaricales</taxon>
        <taxon>Agaricineae</taxon>
        <taxon>Hydnangiaceae</taxon>
        <taxon>Laccaria</taxon>
    </lineage>
</organism>
<accession>B0DPG1</accession>
<dbReference type="Proteomes" id="UP000001194">
    <property type="component" value="Unassembled WGS sequence"/>
</dbReference>
<keyword evidence="2" id="KW-1185">Reference proteome</keyword>
<proteinExistence type="predicted"/>
<dbReference type="AlphaFoldDB" id="B0DPG1"/>
<dbReference type="GeneID" id="6081521"/>
<name>B0DPG1_LACBS</name>